<keyword evidence="1" id="KW-0614">Plasmid</keyword>
<name>A0ABX6JWT8_9GAMM</name>
<geneLocation type="plasmid" evidence="2">
    <name>pzf1-cfr</name>
</geneLocation>
<gene>
    <name evidence="1" type="ORF">GTH23_19880</name>
</gene>
<organism evidence="1 2">
    <name type="scientific">Proteus terrae subsp. cibarius</name>
    <dbReference type="NCBI Taxonomy" id="626774"/>
    <lineage>
        <taxon>Bacteria</taxon>
        <taxon>Pseudomonadati</taxon>
        <taxon>Pseudomonadota</taxon>
        <taxon>Gammaproteobacteria</taxon>
        <taxon>Enterobacterales</taxon>
        <taxon>Morganellaceae</taxon>
        <taxon>Proteus</taxon>
    </lineage>
</organism>
<sequence>MTTRNQEIATIILSQMGGNRFIVMTGAKYFVAIENGLQFKLPARFAIKGINCVQIILDPSDTYTMRFLKIHGVNSKEIEKVEGLFFDQLQITFTEQTGLYTHL</sequence>
<protein>
    <recommendedName>
        <fullName evidence="3">YahA</fullName>
    </recommendedName>
</protein>
<accession>A0ABX6JWT8</accession>
<proteinExistence type="predicted"/>
<evidence type="ECO:0000313" key="2">
    <source>
        <dbReference type="Proteomes" id="UP000501338"/>
    </source>
</evidence>
<keyword evidence="2" id="KW-1185">Reference proteome</keyword>
<evidence type="ECO:0008006" key="3">
    <source>
        <dbReference type="Google" id="ProtNLM"/>
    </source>
</evidence>
<dbReference type="Proteomes" id="UP000501338">
    <property type="component" value="Plasmid pZF1-cfr"/>
</dbReference>
<reference evidence="1 2" key="1">
    <citation type="submission" date="2020-01" db="EMBL/GenBank/DDBJ databases">
        <title>The genomic epidemiology of tigecycline resistance gene tet(X) variants in a swine farm in China.</title>
        <authorList>
            <person name="Peng K."/>
            <person name="Li R."/>
        </authorList>
    </citation>
    <scope>NUCLEOTIDE SEQUENCE [LARGE SCALE GENOMIC DNA]</scope>
    <source>
        <strain evidence="1 2">ZF1</strain>
        <plasmid evidence="2">pzf1-cfr</plasmid>
    </source>
</reference>
<dbReference type="EMBL" id="CP047341">
    <property type="protein sequence ID" value="QIF92305.1"/>
    <property type="molecule type" value="Genomic_DNA"/>
</dbReference>
<dbReference type="RefSeq" id="WP_050878383.1">
    <property type="nucleotide sequence ID" value="NZ_CP045009.1"/>
</dbReference>
<evidence type="ECO:0000313" key="1">
    <source>
        <dbReference type="EMBL" id="QIF92305.1"/>
    </source>
</evidence>